<dbReference type="GO" id="GO:0016485">
    <property type="term" value="P:protein processing"/>
    <property type="evidence" value="ECO:0007669"/>
    <property type="project" value="TreeGrafter"/>
</dbReference>
<keyword evidence="11" id="KW-0968">Cytoplasmic vesicle</keyword>
<evidence type="ECO:0000256" key="8">
    <source>
        <dbReference type="ARBA" id="ARBA00023136"/>
    </source>
</evidence>
<dbReference type="GO" id="GO:0000139">
    <property type="term" value="C:Golgi membrane"/>
    <property type="evidence" value="ECO:0007669"/>
    <property type="project" value="UniProtKB-SubCell"/>
</dbReference>
<gene>
    <name evidence="13" type="ORF">L345_16104</name>
</gene>
<evidence type="ECO:0000256" key="2">
    <source>
        <dbReference type="ARBA" id="ARBA00004194"/>
    </source>
</evidence>
<dbReference type="InterPro" id="IPR008753">
    <property type="entry name" value="Peptidase_M13_N"/>
</dbReference>
<evidence type="ECO:0000256" key="6">
    <source>
        <dbReference type="ARBA" id="ARBA00022989"/>
    </source>
</evidence>
<comment type="subcellular location">
    <subcellularLocation>
        <location evidence="3">Cytoplasmic vesicle</location>
        <location evidence="3">Secretory vesicle membrane</location>
    </subcellularLocation>
    <subcellularLocation>
        <location evidence="2">Golgi apparatus membrane</location>
        <topology evidence="2">Single-pass membrane protein</topology>
    </subcellularLocation>
</comment>
<dbReference type="PANTHER" id="PTHR11733:SF127">
    <property type="entry name" value="EEF1AKMT4-ECE2 READTHROUGH TRANSCRIPT PROTEIN-RELATED"/>
    <property type="match status" value="1"/>
</dbReference>
<keyword evidence="5" id="KW-0812">Transmembrane</keyword>
<dbReference type="EC" id="3.4.24.71" evidence="4"/>
<dbReference type="OrthoDB" id="6475849at2759"/>
<evidence type="ECO:0000313" key="13">
    <source>
        <dbReference type="EMBL" id="ETE58175.1"/>
    </source>
</evidence>
<dbReference type="InterPro" id="IPR042089">
    <property type="entry name" value="Peptidase_M13_dom_2"/>
</dbReference>
<evidence type="ECO:0000256" key="5">
    <source>
        <dbReference type="ARBA" id="ARBA00022692"/>
    </source>
</evidence>
<dbReference type="InterPro" id="IPR000718">
    <property type="entry name" value="Peptidase_M13"/>
</dbReference>
<dbReference type="Proteomes" id="UP000018936">
    <property type="component" value="Unassembled WGS sequence"/>
</dbReference>
<dbReference type="MEROPS" id="M13.003"/>
<evidence type="ECO:0000256" key="1">
    <source>
        <dbReference type="ARBA" id="ARBA00001742"/>
    </source>
</evidence>
<dbReference type="GO" id="GO:0030658">
    <property type="term" value="C:transport vesicle membrane"/>
    <property type="evidence" value="ECO:0007669"/>
    <property type="project" value="UniProtKB-SubCell"/>
</dbReference>
<dbReference type="AlphaFoldDB" id="V8N7U0"/>
<keyword evidence="9" id="KW-1015">Disulfide bond</keyword>
<dbReference type="GO" id="GO:0005886">
    <property type="term" value="C:plasma membrane"/>
    <property type="evidence" value="ECO:0007669"/>
    <property type="project" value="TreeGrafter"/>
</dbReference>
<reference evidence="13 14" key="1">
    <citation type="journal article" date="2013" name="Proc. Natl. Acad. Sci. U.S.A.">
        <title>The king cobra genome reveals dynamic gene evolution and adaptation in the snake venom system.</title>
        <authorList>
            <person name="Vonk F.J."/>
            <person name="Casewell N.R."/>
            <person name="Henkel C.V."/>
            <person name="Heimberg A.M."/>
            <person name="Jansen H.J."/>
            <person name="McCleary R.J."/>
            <person name="Kerkkamp H.M."/>
            <person name="Vos R.A."/>
            <person name="Guerreiro I."/>
            <person name="Calvete J.J."/>
            <person name="Wuster W."/>
            <person name="Woods A.E."/>
            <person name="Logan J.M."/>
            <person name="Harrison R.A."/>
            <person name="Castoe T.A."/>
            <person name="de Koning A.P."/>
            <person name="Pollock D.D."/>
            <person name="Yandell M."/>
            <person name="Calderon D."/>
            <person name="Renjifo C."/>
            <person name="Currier R.B."/>
            <person name="Salgado D."/>
            <person name="Pla D."/>
            <person name="Sanz L."/>
            <person name="Hyder A.S."/>
            <person name="Ribeiro J.M."/>
            <person name="Arntzen J.W."/>
            <person name="van den Thillart G.E."/>
            <person name="Boetzer M."/>
            <person name="Pirovano W."/>
            <person name="Dirks R.P."/>
            <person name="Spaink H.P."/>
            <person name="Duboule D."/>
            <person name="McGlinn E."/>
            <person name="Kini R.M."/>
            <person name="Richardson M.K."/>
        </authorList>
    </citation>
    <scope>NUCLEOTIDE SEQUENCE</scope>
    <source>
        <tissue evidence="13">Blood</tissue>
    </source>
</reference>
<dbReference type="GO" id="GO:0004222">
    <property type="term" value="F:metalloendopeptidase activity"/>
    <property type="evidence" value="ECO:0007669"/>
    <property type="project" value="UniProtKB-EC"/>
</dbReference>
<accession>V8N7U0</accession>
<dbReference type="PROSITE" id="PS51885">
    <property type="entry name" value="NEPRILYSIN"/>
    <property type="match status" value="1"/>
</dbReference>
<comment type="caution">
    <text evidence="13">The sequence shown here is derived from an EMBL/GenBank/DDBJ whole genome shotgun (WGS) entry which is preliminary data.</text>
</comment>
<name>V8N7U0_OPHHA</name>
<keyword evidence="7" id="KW-0333">Golgi apparatus</keyword>
<dbReference type="Gene3D" id="1.10.1380.10">
    <property type="entry name" value="Neutral endopeptidase , domain2"/>
    <property type="match status" value="1"/>
</dbReference>
<sequence>MKRNDSSHACIIVAGKILEALDPDVKPCDDFYQYACGGWIKRNPLPDGRSKWSTFNSIWDQNQAIMKHLLENATFNSSSEAERKTQRYYLSCLREQKIEELGSQPLIDLIEKGLFFCKQELSENWWLERDWLLEPDQLHGHFEIGLRN</sequence>
<feature type="non-terminal residue" evidence="13">
    <location>
        <position position="1"/>
    </location>
</feature>
<evidence type="ECO:0000256" key="7">
    <source>
        <dbReference type="ARBA" id="ARBA00023034"/>
    </source>
</evidence>
<feature type="non-terminal residue" evidence="13">
    <location>
        <position position="148"/>
    </location>
</feature>
<keyword evidence="10" id="KW-0325">Glycoprotein</keyword>
<dbReference type="InterPro" id="IPR024079">
    <property type="entry name" value="MetalloPept_cat_dom_sf"/>
</dbReference>
<evidence type="ECO:0000256" key="3">
    <source>
        <dbReference type="ARBA" id="ARBA00004250"/>
    </source>
</evidence>
<proteinExistence type="predicted"/>
<dbReference type="EMBL" id="AZIM01007109">
    <property type="protein sequence ID" value="ETE58175.1"/>
    <property type="molecule type" value="Genomic_DNA"/>
</dbReference>
<evidence type="ECO:0000256" key="9">
    <source>
        <dbReference type="ARBA" id="ARBA00023157"/>
    </source>
</evidence>
<dbReference type="Gene3D" id="3.40.390.10">
    <property type="entry name" value="Collagenase (Catalytic Domain)"/>
    <property type="match status" value="1"/>
</dbReference>
<dbReference type="SUPFAM" id="SSF55486">
    <property type="entry name" value="Metalloproteases ('zincins'), catalytic domain"/>
    <property type="match status" value="1"/>
</dbReference>
<keyword evidence="8" id="KW-0472">Membrane</keyword>
<organism evidence="13 14">
    <name type="scientific">Ophiophagus hannah</name>
    <name type="common">King cobra</name>
    <name type="synonym">Naja hannah</name>
    <dbReference type="NCBI Taxonomy" id="8665"/>
    <lineage>
        <taxon>Eukaryota</taxon>
        <taxon>Metazoa</taxon>
        <taxon>Chordata</taxon>
        <taxon>Craniata</taxon>
        <taxon>Vertebrata</taxon>
        <taxon>Euteleostomi</taxon>
        <taxon>Lepidosauria</taxon>
        <taxon>Squamata</taxon>
        <taxon>Bifurcata</taxon>
        <taxon>Unidentata</taxon>
        <taxon>Episquamata</taxon>
        <taxon>Toxicofera</taxon>
        <taxon>Serpentes</taxon>
        <taxon>Colubroidea</taxon>
        <taxon>Elapidae</taxon>
        <taxon>Elapinae</taxon>
        <taxon>Ophiophagus</taxon>
    </lineage>
</organism>
<comment type="catalytic activity">
    <reaction evidence="1">
        <text>Hydrolysis of the 21-Trp-|-Val-22 bond in big endothelin to form endothelin 1.</text>
        <dbReference type="EC" id="3.4.24.71"/>
    </reaction>
</comment>
<feature type="domain" description="Peptidase M13 N-terminal" evidence="12">
    <location>
        <begin position="27"/>
        <end position="112"/>
    </location>
</feature>
<evidence type="ECO:0000256" key="10">
    <source>
        <dbReference type="ARBA" id="ARBA00023180"/>
    </source>
</evidence>
<keyword evidence="14" id="KW-1185">Reference proteome</keyword>
<evidence type="ECO:0000256" key="11">
    <source>
        <dbReference type="ARBA" id="ARBA00023329"/>
    </source>
</evidence>
<evidence type="ECO:0000256" key="4">
    <source>
        <dbReference type="ARBA" id="ARBA00012316"/>
    </source>
</evidence>
<keyword evidence="6" id="KW-1133">Transmembrane helix</keyword>
<evidence type="ECO:0000313" key="14">
    <source>
        <dbReference type="Proteomes" id="UP000018936"/>
    </source>
</evidence>
<protein>
    <recommendedName>
        <fullName evidence="4">endothelin-converting enzyme 1</fullName>
        <ecNumber evidence="4">3.4.24.71</ecNumber>
    </recommendedName>
</protein>
<dbReference type="PANTHER" id="PTHR11733">
    <property type="entry name" value="ZINC METALLOPROTEASE FAMILY M13 NEPRILYSIN-RELATED"/>
    <property type="match status" value="1"/>
</dbReference>
<dbReference type="Pfam" id="PF05649">
    <property type="entry name" value="Peptidase_M13_N"/>
    <property type="match status" value="1"/>
</dbReference>
<evidence type="ECO:0000259" key="12">
    <source>
        <dbReference type="Pfam" id="PF05649"/>
    </source>
</evidence>